<dbReference type="EMBL" id="BAABRO010000003">
    <property type="protein sequence ID" value="GAA5506511.1"/>
    <property type="molecule type" value="Genomic_DNA"/>
</dbReference>
<reference evidence="1 2" key="1">
    <citation type="submission" date="2024-02" db="EMBL/GenBank/DDBJ databases">
        <title>Rhodopirellula caenicola NBRC 110016.</title>
        <authorList>
            <person name="Ichikawa N."/>
            <person name="Katano-Makiyama Y."/>
            <person name="Hidaka K."/>
        </authorList>
    </citation>
    <scope>NUCLEOTIDE SEQUENCE [LARGE SCALE GENOMIC DNA]</scope>
    <source>
        <strain evidence="1 2">NBRC 110016</strain>
    </source>
</reference>
<proteinExistence type="predicted"/>
<comment type="caution">
    <text evidence="1">The sequence shown here is derived from an EMBL/GenBank/DDBJ whole genome shotgun (WGS) entry which is preliminary data.</text>
</comment>
<keyword evidence="2" id="KW-1185">Reference proteome</keyword>
<dbReference type="Proteomes" id="UP001416858">
    <property type="component" value="Unassembled WGS sequence"/>
</dbReference>
<sequence length="44" mass="4591">MRVLQSGLLNSDNLIAVRCGASRTVALASLPPLSAKLGEVERAL</sequence>
<evidence type="ECO:0000313" key="2">
    <source>
        <dbReference type="Proteomes" id="UP001416858"/>
    </source>
</evidence>
<accession>A0ABP9VPC3</accession>
<name>A0ABP9VPC3_9BACT</name>
<gene>
    <name evidence="1" type="ORF">Rcae01_01964</name>
</gene>
<organism evidence="1 2">
    <name type="scientific">Novipirellula caenicola</name>
    <dbReference type="NCBI Taxonomy" id="1536901"/>
    <lineage>
        <taxon>Bacteria</taxon>
        <taxon>Pseudomonadati</taxon>
        <taxon>Planctomycetota</taxon>
        <taxon>Planctomycetia</taxon>
        <taxon>Pirellulales</taxon>
        <taxon>Pirellulaceae</taxon>
        <taxon>Novipirellula</taxon>
    </lineage>
</organism>
<protein>
    <submittedName>
        <fullName evidence="1">Uncharacterized protein</fullName>
    </submittedName>
</protein>
<evidence type="ECO:0000313" key="1">
    <source>
        <dbReference type="EMBL" id="GAA5506511.1"/>
    </source>
</evidence>